<sequence>MERIKIKSIFLRDEVETVHIRHLYYQIDWSDRLIGILGARGTGKTTLLLQRMRLHFQSDDTALYISLDDIYFASNSLIELAETFRVRGGKILFVDEVHKYNGWAREIKNIYDTYKDLYIVFTGSSVIDIYQQEADLSRRAVFYELAGLSFREYLRFADIYSAEAIALPDVLSHHTQIALKLSKDFKPIPHFEAYLDHGYYPFFKENIRTYFLRIEQVIRLIVETELRFVDGFDINNTSKVMQLLAILAENVPFKPNISKLSDKIGISRQTVTQYLHYLEKARLINMLNPAGASISTLQKPEKVYLENPNLHRAIASSEANQGSRRESFLLNQLRNAKHEVSLPSAGDFLVDRKVTVEVGGKGKSRKQIAGVENAFIAADNLEIGIDEKIPLWLFGFLY</sequence>
<dbReference type="InterPro" id="IPR027417">
    <property type="entry name" value="P-loop_NTPase"/>
</dbReference>
<feature type="domain" description="AAA+ ATPase" evidence="2">
    <location>
        <begin position="30"/>
        <end position="147"/>
    </location>
</feature>
<evidence type="ECO:0000256" key="1">
    <source>
        <dbReference type="ARBA" id="ARBA00023125"/>
    </source>
</evidence>
<dbReference type="Gene3D" id="3.40.50.300">
    <property type="entry name" value="P-loop containing nucleotide triphosphate hydrolases"/>
    <property type="match status" value="1"/>
</dbReference>
<dbReference type="EMBL" id="SGIT01000005">
    <property type="protein sequence ID" value="RZF58096.1"/>
    <property type="molecule type" value="Genomic_DNA"/>
</dbReference>
<dbReference type="AlphaFoldDB" id="A0A4Q6XPP2"/>
<dbReference type="Pfam" id="PF13173">
    <property type="entry name" value="AAA_14"/>
    <property type="match status" value="1"/>
</dbReference>
<reference evidence="3 4" key="1">
    <citation type="submission" date="2019-02" db="EMBL/GenBank/DDBJ databases">
        <authorList>
            <person name="Li Y."/>
        </authorList>
    </citation>
    <scope>NUCLEOTIDE SEQUENCE [LARGE SCALE GENOMIC DNA]</scope>
    <source>
        <strain evidence="3 4">30C10-4-7</strain>
    </source>
</reference>
<dbReference type="Pfam" id="PF13635">
    <property type="entry name" value="DUF4143"/>
    <property type="match status" value="1"/>
</dbReference>
<protein>
    <submittedName>
        <fullName evidence="3">AAA family ATPase</fullName>
    </submittedName>
</protein>
<dbReference type="InterPro" id="IPR041682">
    <property type="entry name" value="AAA_14"/>
</dbReference>
<name>A0A4Q6XPP2_9SPHI</name>
<evidence type="ECO:0000259" key="2">
    <source>
        <dbReference type="SMART" id="SM00382"/>
    </source>
</evidence>
<keyword evidence="4" id="KW-1185">Reference proteome</keyword>
<dbReference type="GO" id="GO:0003677">
    <property type="term" value="F:DNA binding"/>
    <property type="evidence" value="ECO:0007669"/>
    <property type="project" value="UniProtKB-KW"/>
</dbReference>
<gene>
    <name evidence="3" type="ORF">EWE74_18750</name>
</gene>
<organism evidence="3 4">
    <name type="scientific">Sphingobacterium corticibacterium</name>
    <dbReference type="NCBI Taxonomy" id="2484746"/>
    <lineage>
        <taxon>Bacteria</taxon>
        <taxon>Pseudomonadati</taxon>
        <taxon>Bacteroidota</taxon>
        <taxon>Sphingobacteriia</taxon>
        <taxon>Sphingobacteriales</taxon>
        <taxon>Sphingobacteriaceae</taxon>
        <taxon>Sphingobacterium</taxon>
    </lineage>
</organism>
<keyword evidence="1" id="KW-0238">DNA-binding</keyword>
<dbReference type="Proteomes" id="UP000292855">
    <property type="component" value="Unassembled WGS sequence"/>
</dbReference>
<dbReference type="SUPFAM" id="SSF52540">
    <property type="entry name" value="P-loop containing nucleoside triphosphate hydrolases"/>
    <property type="match status" value="1"/>
</dbReference>
<dbReference type="SMART" id="SM00382">
    <property type="entry name" value="AAA"/>
    <property type="match status" value="1"/>
</dbReference>
<comment type="caution">
    <text evidence="3">The sequence shown here is derived from an EMBL/GenBank/DDBJ whole genome shotgun (WGS) entry which is preliminary data.</text>
</comment>
<evidence type="ECO:0000313" key="4">
    <source>
        <dbReference type="Proteomes" id="UP000292855"/>
    </source>
</evidence>
<dbReference type="PANTHER" id="PTHR42990">
    <property type="entry name" value="ATPASE"/>
    <property type="match status" value="1"/>
</dbReference>
<dbReference type="InterPro" id="IPR025420">
    <property type="entry name" value="DUF4143"/>
</dbReference>
<dbReference type="InterPro" id="IPR036390">
    <property type="entry name" value="WH_DNA-bd_sf"/>
</dbReference>
<dbReference type="OrthoDB" id="9768467at2"/>
<dbReference type="PANTHER" id="PTHR42990:SF1">
    <property type="entry name" value="AAA+ ATPASE DOMAIN-CONTAINING PROTEIN"/>
    <property type="match status" value="1"/>
</dbReference>
<proteinExistence type="predicted"/>
<accession>A0A4Q6XPP2</accession>
<dbReference type="RefSeq" id="WP_130143200.1">
    <property type="nucleotide sequence ID" value="NZ_SGIT01000005.1"/>
</dbReference>
<dbReference type="InterPro" id="IPR003593">
    <property type="entry name" value="AAA+_ATPase"/>
</dbReference>
<dbReference type="SUPFAM" id="SSF46785">
    <property type="entry name" value="Winged helix' DNA-binding domain"/>
    <property type="match status" value="1"/>
</dbReference>
<evidence type="ECO:0000313" key="3">
    <source>
        <dbReference type="EMBL" id="RZF58096.1"/>
    </source>
</evidence>